<dbReference type="EMBL" id="MN877442">
    <property type="protein sequence ID" value="QHZ59848.1"/>
    <property type="molecule type" value="Genomic_DNA"/>
</dbReference>
<proteinExistence type="predicted"/>
<accession>A0A6C0R0X6</accession>
<protein>
    <submittedName>
        <fullName evidence="1">Uncharacterized protein</fullName>
    </submittedName>
</protein>
<dbReference type="RefSeq" id="YP_009855801.1">
    <property type="nucleotide sequence ID" value="NC_048847.1"/>
</dbReference>
<reference evidence="1 2" key="1">
    <citation type="submission" date="2019-12" db="EMBL/GenBank/DDBJ databases">
        <title>Alteromonas phage V22 represents a new genus of marine bacteriophages that requires a novel tail fiber chaperone for host recognition.</title>
        <authorList>
            <person name="Gonzalez-Serrano R."/>
            <person name="Dunne M."/>
            <person name="Rosselli R."/>
            <person name="Martin-Cuadrado A.-B."/>
            <person name="Grosboillot V."/>
            <person name="Zinsli L."/>
            <person name="Roda-Garcia J.J."/>
            <person name="Loessner M.J."/>
            <person name="Rodriguez-Valera F."/>
        </authorList>
    </citation>
    <scope>NUCLEOTIDE SEQUENCE [LARGE SCALE GENOMIC DNA]</scope>
</reference>
<dbReference type="KEGG" id="vg:55626541"/>
<evidence type="ECO:0000313" key="1">
    <source>
        <dbReference type="EMBL" id="QHZ59848.1"/>
    </source>
</evidence>
<evidence type="ECO:0000313" key="2">
    <source>
        <dbReference type="Proteomes" id="UP000479357"/>
    </source>
</evidence>
<organism evidence="1 2">
    <name type="scientific">Alteromonas phage vB_AmeM_PT11-V22</name>
    <dbReference type="NCBI Taxonomy" id="2704031"/>
    <lineage>
        <taxon>Viruses</taxon>
        <taxon>Duplodnaviria</taxon>
        <taxon>Heunggongvirae</taxon>
        <taxon>Uroviricota</taxon>
        <taxon>Caudoviricetes</taxon>
        <taxon>Myoalterovirus</taxon>
        <taxon>Myoalterovirus PT11V22</taxon>
    </lineage>
</organism>
<dbReference type="GeneID" id="55626541"/>
<name>A0A6C0R0X6_9CAUD</name>
<dbReference type="Proteomes" id="UP000479357">
    <property type="component" value="Segment"/>
</dbReference>
<sequence>MSLYMFCRVGEAKVINLIQVTNVYVNEYGNVFCHLATKKDAIRVDKYYADNFLSHVDEGLRDYRNKRVKQQEEYEMERRKRGY</sequence>
<keyword evidence="2" id="KW-1185">Reference proteome</keyword>